<evidence type="ECO:0000313" key="1">
    <source>
        <dbReference type="EMBL" id="CRG98598.1"/>
    </source>
</evidence>
<dbReference type="VEuPathDB" id="PlasmoDB:PRELSG_0308500"/>
<protein>
    <submittedName>
        <fullName evidence="1">Uncharacterized protein</fullName>
    </submittedName>
</protein>
<dbReference type="OrthoDB" id="377517at2759"/>
<accession>A0A1J1H209</accession>
<name>A0A1J1H209_PLARL</name>
<keyword evidence="2" id="KW-1185">Reference proteome</keyword>
<dbReference type="EMBL" id="LN835298">
    <property type="protein sequence ID" value="CRG98598.1"/>
    <property type="molecule type" value="Genomic_DNA"/>
</dbReference>
<dbReference type="Proteomes" id="UP000220158">
    <property type="component" value="Chromosome 3"/>
</dbReference>
<dbReference type="KEGG" id="prel:PRELSG_0308500"/>
<evidence type="ECO:0000313" key="2">
    <source>
        <dbReference type="Proteomes" id="UP000220158"/>
    </source>
</evidence>
<dbReference type="AlphaFoldDB" id="A0A1J1H209"/>
<reference evidence="1 2" key="1">
    <citation type="submission" date="2015-04" db="EMBL/GenBank/DDBJ databases">
        <authorList>
            <consortium name="Pathogen Informatics"/>
        </authorList>
    </citation>
    <scope>NUCLEOTIDE SEQUENCE [LARGE SCALE GENOMIC DNA]</scope>
    <source>
        <strain evidence="1 2">SGS1</strain>
    </source>
</reference>
<sequence>MNLFFDENNENNYIYCNMIKSMNEKGKEKLRKLLKVNRNVIYDDIMNLNIFIKNIWICMNLKCQFSIHDLILISRSFKNTEIIYDTTFNENIDDFFHPEKKKNDCLIYFQPCKIRKNVVKIYFQNPYVVCFIHKNGSVHIHGSLTLRNILLILIKVVKKIKYKTFWYYQNQKKNTKEIEFYSKLHKGIYHPKKHENLNSTSSENIDLNEDKNEKQFNSMLDNDDNLSNKCINDEFLIKENVCDEFYADINSNNSLSEHSININSEDIITENIINNDTKIYDDSLENLSNSNLYTNEDNIHDTINSCENIIKELKCNFSNYEFYLEDNFLKNCSEKKIKLSKDKYNSLKKYNIKKNRNNNKNTNSSMIKKNSNKLFNTSYKLNYSENGQINENNELLTKNSNNIEELFSLDKISEIPKLYYSDCVVNSDKNKKTKKDDNNNFIHMEKDSFHINYEKKNCDKDNIIYIQKSSKINYTSFNKDDILTKNNKISSNEESNKFDENYFHSKDNQKLYSKKDIYKFDKYQKWNYKVRDDIIFDMNYFNVKQFVCVFKIKLKYFDITKIYKYDEFKNILTDINNIIYIKIDQNLLDKLFEQTNLEKNTKNNSLKKYKKSDKSSVKTVLLFSSGNVVIYACKNKLEVLCISRFIISTLKRNNNIIL</sequence>
<organism evidence="1 2">
    <name type="scientific">Plasmodium relictum</name>
    <dbReference type="NCBI Taxonomy" id="85471"/>
    <lineage>
        <taxon>Eukaryota</taxon>
        <taxon>Sar</taxon>
        <taxon>Alveolata</taxon>
        <taxon>Apicomplexa</taxon>
        <taxon>Aconoidasida</taxon>
        <taxon>Haemosporida</taxon>
        <taxon>Plasmodiidae</taxon>
        <taxon>Plasmodium</taxon>
        <taxon>Plasmodium (Haemamoeba)</taxon>
    </lineage>
</organism>
<dbReference type="RefSeq" id="XP_028531608.1">
    <property type="nucleotide sequence ID" value="XM_028680075.1"/>
</dbReference>
<proteinExistence type="predicted"/>
<gene>
    <name evidence="1" type="ORF">PRELSG_0308500</name>
</gene>
<dbReference type="GeneID" id="39734693"/>